<accession>A0ACB6ZTW8</accession>
<name>A0ACB6ZTW8_THEGA</name>
<reference evidence="1" key="1">
    <citation type="submission" date="2019-10" db="EMBL/GenBank/DDBJ databases">
        <authorList>
            <consortium name="DOE Joint Genome Institute"/>
            <person name="Kuo A."/>
            <person name="Miyauchi S."/>
            <person name="Kiss E."/>
            <person name="Drula E."/>
            <person name="Kohler A."/>
            <person name="Sanchez-Garcia M."/>
            <person name="Andreopoulos B."/>
            <person name="Barry K.W."/>
            <person name="Bonito G."/>
            <person name="Buee M."/>
            <person name="Carver A."/>
            <person name="Chen C."/>
            <person name="Cichocki N."/>
            <person name="Clum A."/>
            <person name="Culley D."/>
            <person name="Crous P.W."/>
            <person name="Fauchery L."/>
            <person name="Girlanda M."/>
            <person name="Hayes R."/>
            <person name="Keri Z."/>
            <person name="Labutti K."/>
            <person name="Lipzen A."/>
            <person name="Lombard V."/>
            <person name="Magnuson J."/>
            <person name="Maillard F."/>
            <person name="Morin E."/>
            <person name="Murat C."/>
            <person name="Nolan M."/>
            <person name="Ohm R."/>
            <person name="Pangilinan J."/>
            <person name="Pereira M."/>
            <person name="Perotto S."/>
            <person name="Peter M."/>
            <person name="Riley R."/>
            <person name="Sitrit Y."/>
            <person name="Stielow B."/>
            <person name="Szollosi G."/>
            <person name="Zifcakova L."/>
            <person name="Stursova M."/>
            <person name="Spatafora J.W."/>
            <person name="Tedersoo L."/>
            <person name="Vaario L.-M."/>
            <person name="Yamada A."/>
            <person name="Yan M."/>
            <person name="Wang P."/>
            <person name="Xu J."/>
            <person name="Bruns T."/>
            <person name="Baldrian P."/>
            <person name="Vilgalys R."/>
            <person name="Henrissat B."/>
            <person name="Grigoriev I.V."/>
            <person name="Hibbett D."/>
            <person name="Nagy L.G."/>
            <person name="Martin F.M."/>
        </authorList>
    </citation>
    <scope>NUCLEOTIDE SEQUENCE</scope>
    <source>
        <strain evidence="1">P2</strain>
    </source>
</reference>
<dbReference type="Proteomes" id="UP000886501">
    <property type="component" value="Unassembled WGS sequence"/>
</dbReference>
<reference evidence="1" key="2">
    <citation type="journal article" date="2020" name="Nat. Commun.">
        <title>Large-scale genome sequencing of mycorrhizal fungi provides insights into the early evolution of symbiotic traits.</title>
        <authorList>
            <person name="Miyauchi S."/>
            <person name="Kiss E."/>
            <person name="Kuo A."/>
            <person name="Drula E."/>
            <person name="Kohler A."/>
            <person name="Sanchez-Garcia M."/>
            <person name="Morin E."/>
            <person name="Andreopoulos B."/>
            <person name="Barry K.W."/>
            <person name="Bonito G."/>
            <person name="Buee M."/>
            <person name="Carver A."/>
            <person name="Chen C."/>
            <person name="Cichocki N."/>
            <person name="Clum A."/>
            <person name="Culley D."/>
            <person name="Crous P.W."/>
            <person name="Fauchery L."/>
            <person name="Girlanda M."/>
            <person name="Hayes R.D."/>
            <person name="Keri Z."/>
            <person name="LaButti K."/>
            <person name="Lipzen A."/>
            <person name="Lombard V."/>
            <person name="Magnuson J."/>
            <person name="Maillard F."/>
            <person name="Murat C."/>
            <person name="Nolan M."/>
            <person name="Ohm R.A."/>
            <person name="Pangilinan J."/>
            <person name="Pereira M.F."/>
            <person name="Perotto S."/>
            <person name="Peter M."/>
            <person name="Pfister S."/>
            <person name="Riley R."/>
            <person name="Sitrit Y."/>
            <person name="Stielow J.B."/>
            <person name="Szollosi G."/>
            <person name="Zifcakova L."/>
            <person name="Stursova M."/>
            <person name="Spatafora J.W."/>
            <person name="Tedersoo L."/>
            <person name="Vaario L.M."/>
            <person name="Yamada A."/>
            <person name="Yan M."/>
            <person name="Wang P."/>
            <person name="Xu J."/>
            <person name="Bruns T."/>
            <person name="Baldrian P."/>
            <person name="Vilgalys R."/>
            <person name="Dunand C."/>
            <person name="Henrissat B."/>
            <person name="Grigoriev I.V."/>
            <person name="Hibbett D."/>
            <person name="Nagy L.G."/>
            <person name="Martin F.M."/>
        </authorList>
    </citation>
    <scope>NUCLEOTIDE SEQUENCE</scope>
    <source>
        <strain evidence="1">P2</strain>
    </source>
</reference>
<gene>
    <name evidence="1" type="ORF">BDM02DRAFT_2106505</name>
</gene>
<sequence>MSGFVNFRKTVRCRYFTDSGSSIKPGCNQRDRCNFAHPDDLQWHDASPVSKKHALETKDYRDIKRRPPALTPQSDLFKRSNPEDREDKRRSSPKTYDSRSFLGVEKPDDRHHSRGPRVLDERLRVKKDDSSTRVALPRSRPLDGDFDDTHARSVSRNVFGSNLSSRTTWSDGRRNAEAIVNLFRQLAETSSKIVQDSVEVDRENRRVDTLTDLSSTLAQVSTAATSSVAPALINAVRNHALLKDKVDDDYQVLVNLWEDLFDLFVKELWTVMDKAVRDGIATLGQESDRLAGQLREKERERRKRREEDTDDGDRDHKRRRIDVDDAVLFEKDRVALAQEGRNVGALEQLKSKLEEQAHRLEKLTRENTDVSCFACWDCSILSDRCSSNPS</sequence>
<comment type="caution">
    <text evidence="1">The sequence shown here is derived from an EMBL/GenBank/DDBJ whole genome shotgun (WGS) entry which is preliminary data.</text>
</comment>
<dbReference type="EMBL" id="MU117965">
    <property type="protein sequence ID" value="KAF9653106.1"/>
    <property type="molecule type" value="Genomic_DNA"/>
</dbReference>
<protein>
    <submittedName>
        <fullName evidence="1">Uncharacterized protein</fullName>
    </submittedName>
</protein>
<organism evidence="1 2">
    <name type="scientific">Thelephora ganbajun</name>
    <name type="common">Ganba fungus</name>
    <dbReference type="NCBI Taxonomy" id="370292"/>
    <lineage>
        <taxon>Eukaryota</taxon>
        <taxon>Fungi</taxon>
        <taxon>Dikarya</taxon>
        <taxon>Basidiomycota</taxon>
        <taxon>Agaricomycotina</taxon>
        <taxon>Agaricomycetes</taxon>
        <taxon>Thelephorales</taxon>
        <taxon>Thelephoraceae</taxon>
        <taxon>Thelephora</taxon>
    </lineage>
</organism>
<evidence type="ECO:0000313" key="1">
    <source>
        <dbReference type="EMBL" id="KAF9653106.1"/>
    </source>
</evidence>
<proteinExistence type="predicted"/>
<keyword evidence="2" id="KW-1185">Reference proteome</keyword>
<evidence type="ECO:0000313" key="2">
    <source>
        <dbReference type="Proteomes" id="UP000886501"/>
    </source>
</evidence>